<evidence type="ECO:0000313" key="8">
    <source>
        <dbReference type="EMBL" id="KXN69804.1"/>
    </source>
</evidence>
<feature type="compositionally biased region" description="Polar residues" evidence="6">
    <location>
        <begin position="1"/>
        <end position="17"/>
    </location>
</feature>
<evidence type="ECO:0000256" key="1">
    <source>
        <dbReference type="ARBA" id="ARBA00004141"/>
    </source>
</evidence>
<proteinExistence type="inferred from homology"/>
<evidence type="ECO:0000256" key="6">
    <source>
        <dbReference type="SAM" id="MobiDB-lite"/>
    </source>
</evidence>
<keyword evidence="9" id="KW-1185">Reference proteome</keyword>
<evidence type="ECO:0000256" key="7">
    <source>
        <dbReference type="SAM" id="Phobius"/>
    </source>
</evidence>
<comment type="subcellular location">
    <subcellularLocation>
        <location evidence="1">Membrane</location>
        <topology evidence="1">Multi-pass membrane protein</topology>
    </subcellularLocation>
</comment>
<dbReference type="InterPro" id="IPR044089">
    <property type="entry name" value="Alr1-like"/>
</dbReference>
<dbReference type="CDD" id="cd12829">
    <property type="entry name" value="Alr1p-like"/>
    <property type="match status" value="1"/>
</dbReference>
<keyword evidence="4 7" id="KW-1133">Transmembrane helix</keyword>
<dbReference type="InterPro" id="IPR045861">
    <property type="entry name" value="CorA_cytoplasmic_dom"/>
</dbReference>
<reference evidence="8 9" key="1">
    <citation type="journal article" date="2015" name="Genome Biol. Evol.">
        <title>Phylogenomic analyses indicate that early fungi evolved digesting cell walls of algal ancestors of land plants.</title>
        <authorList>
            <person name="Chang Y."/>
            <person name="Wang S."/>
            <person name="Sekimoto S."/>
            <person name="Aerts A.L."/>
            <person name="Choi C."/>
            <person name="Clum A."/>
            <person name="LaButti K.M."/>
            <person name="Lindquist E.A."/>
            <person name="Yee Ngan C."/>
            <person name="Ohm R.A."/>
            <person name="Salamov A.A."/>
            <person name="Grigoriev I.V."/>
            <person name="Spatafora J.W."/>
            <person name="Berbee M.L."/>
        </authorList>
    </citation>
    <scope>NUCLEOTIDE SEQUENCE [LARGE SCALE GENOMIC DNA]</scope>
    <source>
        <strain evidence="8 9">NRRL 28638</strain>
    </source>
</reference>
<dbReference type="SUPFAM" id="SSF144083">
    <property type="entry name" value="Magnesium transport protein CorA, transmembrane region"/>
    <property type="match status" value="1"/>
</dbReference>
<dbReference type="EMBL" id="KQ964523">
    <property type="protein sequence ID" value="KXN69804.1"/>
    <property type="molecule type" value="Genomic_DNA"/>
</dbReference>
<evidence type="ECO:0000256" key="3">
    <source>
        <dbReference type="ARBA" id="ARBA00022692"/>
    </source>
</evidence>
<evidence type="ECO:0000256" key="5">
    <source>
        <dbReference type="ARBA" id="ARBA00023136"/>
    </source>
</evidence>
<sequence>MTSNTLNKTDSFSSSSDRNPELMGNNSTESMLGGANYYTEETPDKAEVKEPDFNLGLLKNLLDTEPEHSPFVQPSPALGDHGYAQSVYELSWEKKQPRFLFYSPVTGGVRATSFQEFHAKGIDLVGGLASECFWLDVVAPTAKEMAAFAKIFKIHPLTVEDILTEEVREKCELFKHYYFVAFRSFQETMNIYGDHTHFQPLNVYSIVFKTGIVTFHSDFHSLASNTLRKIDQLKSNLKLSPDWINYSILDEVTDNFGPLLRQVELEVDSIDELVLILKGNDQADMLRRIGYARKRVTAILRLLSTKPDVIKALTLRYEDRILKSSLKKGKDIKLYLSDIQDHLITMVQNLLHYEKVLSRAHSNYLAQISIEMTQVSNRINDVVAKLTAIASVLLPMNVISGMWGMNVTVPGQGVENLNWFFSIVACMIVIALGVFLFVRRYYR</sequence>
<feature type="region of interest" description="Disordered" evidence="6">
    <location>
        <begin position="1"/>
        <end position="35"/>
    </location>
</feature>
<evidence type="ECO:0000256" key="4">
    <source>
        <dbReference type="ARBA" id="ARBA00022989"/>
    </source>
</evidence>
<dbReference type="Proteomes" id="UP000070444">
    <property type="component" value="Unassembled WGS sequence"/>
</dbReference>
<dbReference type="FunFam" id="1.20.58.340:FF:000008">
    <property type="entry name" value="CorA family metal ion transporter"/>
    <property type="match status" value="1"/>
</dbReference>
<dbReference type="PANTHER" id="PTHR21535">
    <property type="entry name" value="MAGNESIUM AND COBALT TRANSPORT PROTEIN/MITOCHONDRIAL IMPORT INNER MEMBRANE TRANSLOCASE SUBUNIT TIM8"/>
    <property type="match status" value="1"/>
</dbReference>
<feature type="transmembrane region" description="Helical" evidence="7">
    <location>
        <begin position="382"/>
        <end position="405"/>
    </location>
</feature>
<dbReference type="STRING" id="796925.A0A137P4G4"/>
<dbReference type="OrthoDB" id="29879at2759"/>
<dbReference type="InterPro" id="IPR045863">
    <property type="entry name" value="CorA_TM1_TM2"/>
</dbReference>
<dbReference type="OMA" id="VFKTVCY"/>
<feature type="transmembrane region" description="Helical" evidence="7">
    <location>
        <begin position="417"/>
        <end position="438"/>
    </location>
</feature>
<protein>
    <submittedName>
        <fullName evidence="8">Cora-domain-containing protein</fullName>
    </submittedName>
</protein>
<gene>
    <name evidence="8" type="ORF">CONCODRAFT_79150</name>
</gene>
<keyword evidence="3 7" id="KW-0812">Transmembrane</keyword>
<dbReference type="InterPro" id="IPR002523">
    <property type="entry name" value="MgTranspt_CorA/ZnTranspt_ZntB"/>
</dbReference>
<dbReference type="GO" id="GO:0016020">
    <property type="term" value="C:membrane"/>
    <property type="evidence" value="ECO:0007669"/>
    <property type="project" value="UniProtKB-SubCell"/>
</dbReference>
<dbReference type="Gene3D" id="3.30.460.20">
    <property type="entry name" value="CorA soluble domain-like"/>
    <property type="match status" value="1"/>
</dbReference>
<dbReference type="Gene3D" id="1.20.58.340">
    <property type="entry name" value="Magnesium transport protein CorA, transmembrane region"/>
    <property type="match status" value="2"/>
</dbReference>
<dbReference type="Pfam" id="PF01544">
    <property type="entry name" value="CorA"/>
    <property type="match status" value="1"/>
</dbReference>
<comment type="similarity">
    <text evidence="2">Belongs to the CorA metal ion transporter (MIT) (TC 1.A.35) family.</text>
</comment>
<evidence type="ECO:0000256" key="2">
    <source>
        <dbReference type="ARBA" id="ARBA00009765"/>
    </source>
</evidence>
<organism evidence="8 9">
    <name type="scientific">Conidiobolus coronatus (strain ATCC 28846 / CBS 209.66 / NRRL 28638)</name>
    <name type="common">Delacroixia coronata</name>
    <dbReference type="NCBI Taxonomy" id="796925"/>
    <lineage>
        <taxon>Eukaryota</taxon>
        <taxon>Fungi</taxon>
        <taxon>Fungi incertae sedis</taxon>
        <taxon>Zoopagomycota</taxon>
        <taxon>Entomophthoromycotina</taxon>
        <taxon>Entomophthoromycetes</taxon>
        <taxon>Entomophthorales</taxon>
        <taxon>Ancylistaceae</taxon>
        <taxon>Conidiobolus</taxon>
    </lineage>
</organism>
<name>A0A137P4G4_CONC2</name>
<evidence type="ECO:0000313" key="9">
    <source>
        <dbReference type="Proteomes" id="UP000070444"/>
    </source>
</evidence>
<dbReference type="AlphaFoldDB" id="A0A137P4G4"/>
<dbReference type="SUPFAM" id="SSF143865">
    <property type="entry name" value="CorA soluble domain-like"/>
    <property type="match status" value="1"/>
</dbReference>
<keyword evidence="5 7" id="KW-0472">Membrane</keyword>
<dbReference type="GO" id="GO:0015095">
    <property type="term" value="F:magnesium ion transmembrane transporter activity"/>
    <property type="evidence" value="ECO:0007669"/>
    <property type="project" value="InterPro"/>
</dbReference>
<dbReference type="GO" id="GO:0010961">
    <property type="term" value="P:intracellular magnesium ion homeostasis"/>
    <property type="evidence" value="ECO:0007669"/>
    <property type="project" value="TreeGrafter"/>
</dbReference>
<accession>A0A137P4G4</accession>
<dbReference type="PANTHER" id="PTHR21535:SF51">
    <property type="entry name" value="MANGANESE RESISTANCE PROTEIN MNR2"/>
    <property type="match status" value="1"/>
</dbReference>